<evidence type="ECO:0000313" key="2">
    <source>
        <dbReference type="EMBL" id="GAA0310005.1"/>
    </source>
</evidence>
<feature type="transmembrane region" description="Helical" evidence="1">
    <location>
        <begin position="6"/>
        <end position="23"/>
    </location>
</feature>
<keyword evidence="1" id="KW-0472">Membrane</keyword>
<organism evidence="2 3">
    <name type="scientific">Psychrobacter aestuarii</name>
    <dbReference type="NCBI Taxonomy" id="556327"/>
    <lineage>
        <taxon>Bacteria</taxon>
        <taxon>Pseudomonadati</taxon>
        <taxon>Pseudomonadota</taxon>
        <taxon>Gammaproteobacteria</taxon>
        <taxon>Moraxellales</taxon>
        <taxon>Moraxellaceae</taxon>
        <taxon>Psychrobacter</taxon>
    </lineage>
</organism>
<dbReference type="Proteomes" id="UP001501787">
    <property type="component" value="Unassembled WGS sequence"/>
</dbReference>
<reference evidence="3" key="1">
    <citation type="journal article" date="2019" name="Int. J. Syst. Evol. Microbiol.">
        <title>The Global Catalogue of Microorganisms (GCM) 10K type strain sequencing project: providing services to taxonomists for standard genome sequencing and annotation.</title>
        <authorList>
            <consortium name="The Broad Institute Genomics Platform"/>
            <consortium name="The Broad Institute Genome Sequencing Center for Infectious Disease"/>
            <person name="Wu L."/>
            <person name="Ma J."/>
        </authorList>
    </citation>
    <scope>NUCLEOTIDE SEQUENCE [LARGE SCALE GENOMIC DNA]</scope>
    <source>
        <strain evidence="3">JCM 16343</strain>
    </source>
</reference>
<dbReference type="EMBL" id="BAAAFR010000001">
    <property type="protein sequence ID" value="GAA0310005.1"/>
    <property type="molecule type" value="Genomic_DNA"/>
</dbReference>
<keyword evidence="1" id="KW-1133">Transmembrane helix</keyword>
<name>A0ABP3FBF4_9GAMM</name>
<proteinExistence type="predicted"/>
<accession>A0ABP3FBF4</accession>
<evidence type="ECO:0000313" key="3">
    <source>
        <dbReference type="Proteomes" id="UP001501787"/>
    </source>
</evidence>
<keyword evidence="1" id="KW-0812">Transmembrane</keyword>
<protein>
    <submittedName>
        <fullName evidence="2">Uncharacterized protein</fullName>
    </submittedName>
</protein>
<evidence type="ECO:0000256" key="1">
    <source>
        <dbReference type="SAM" id="Phobius"/>
    </source>
</evidence>
<dbReference type="RefSeq" id="WP_201504073.1">
    <property type="nucleotide sequence ID" value="NZ_BAAAFR010000001.1"/>
</dbReference>
<comment type="caution">
    <text evidence="2">The sequence shown here is derived from an EMBL/GenBank/DDBJ whole genome shotgun (WGS) entry which is preliminary data.</text>
</comment>
<sequence length="113" mass="12425">MIDGTWWLLIIIAVIAVLWLIASKRGDKAATGKTGTPPSNDALQKTAALIEKAFAHYRVTRRANHLLITEQDKKVAMITIDKKIPVGERLLGDVAVINYHSAPSKAELKKILV</sequence>
<keyword evidence="3" id="KW-1185">Reference proteome</keyword>
<gene>
    <name evidence="2" type="ORF">GCM10009129_04020</name>
</gene>